<evidence type="ECO:0000313" key="2">
    <source>
        <dbReference type="Proteomes" id="UP000001444"/>
    </source>
</evidence>
<organism evidence="1 2">
    <name type="scientific">Streptomyces scabiei (strain 87.22)</name>
    <dbReference type="NCBI Taxonomy" id="680198"/>
    <lineage>
        <taxon>Bacteria</taxon>
        <taxon>Bacillati</taxon>
        <taxon>Actinomycetota</taxon>
        <taxon>Actinomycetes</taxon>
        <taxon>Kitasatosporales</taxon>
        <taxon>Streptomycetaceae</taxon>
        <taxon>Streptomyces</taxon>
    </lineage>
</organism>
<accession>C9ZC87</accession>
<proteinExistence type="predicted"/>
<name>C9ZC87_STRSW</name>
<reference evidence="1 2" key="1">
    <citation type="journal article" date="2010" name="Mol. Plant Microbe Interact.">
        <title>Streptomyces scabies 87-22 contains a coronafacic acid-like biosynthetic cluster that contributes to plant-microbe interactions.</title>
        <authorList>
            <person name="Bignell D.R."/>
            <person name="Seipke R.F."/>
            <person name="Huguet-Tapia J.C."/>
            <person name="Chambers A.H."/>
            <person name="Parry R.J."/>
            <person name="Loria R."/>
        </authorList>
    </citation>
    <scope>NUCLEOTIDE SEQUENCE [LARGE SCALE GENOMIC DNA]</scope>
    <source>
        <strain evidence="1 2">87.22</strain>
    </source>
</reference>
<dbReference type="EMBL" id="FN554889">
    <property type="protein sequence ID" value="CBG73287.1"/>
    <property type="molecule type" value="Genomic_DNA"/>
</dbReference>
<gene>
    <name evidence="1" type="ordered locus">SCAB_62701</name>
</gene>
<dbReference type="STRING" id="680198.SCAB_62701"/>
<protein>
    <submittedName>
        <fullName evidence="1">Uncharacterized protein</fullName>
    </submittedName>
</protein>
<evidence type="ECO:0000313" key="1">
    <source>
        <dbReference type="EMBL" id="CBG73287.1"/>
    </source>
</evidence>
<keyword evidence="2" id="KW-1185">Reference proteome</keyword>
<dbReference type="HOGENOM" id="CLU_2774325_0_0_11"/>
<sequence>MPSRPMRCGLILAILAKAFIDVLDPSITNDLGKPGPDSSQQPTTVAARFLRFLNGCPSNHPELEGSTEP</sequence>
<dbReference type="KEGG" id="scb:SCAB_62701"/>
<dbReference type="Proteomes" id="UP000001444">
    <property type="component" value="Chromosome"/>
</dbReference>
<dbReference type="AlphaFoldDB" id="C9ZC87"/>